<protein>
    <submittedName>
        <fullName evidence="2">CAIB/BAIF family enzyme</fullName>
    </submittedName>
</protein>
<dbReference type="RefSeq" id="XP_001838854.2">
    <property type="nucleotide sequence ID" value="XM_001838802.2"/>
</dbReference>
<dbReference type="AlphaFoldDB" id="A8P510"/>
<dbReference type="PANTHER" id="PTHR48229:SF2">
    <property type="entry name" value="CAIB_BAIF FAMILY PROTEIN"/>
    <property type="match status" value="1"/>
</dbReference>
<dbReference type="InterPro" id="IPR052985">
    <property type="entry name" value="CoA-trans_III_biosynth/detox"/>
</dbReference>
<keyword evidence="3" id="KW-1185">Reference proteome</keyword>
<accession>A8P510</accession>
<dbReference type="STRING" id="240176.A8P510"/>
<name>A8P510_COPC7</name>
<dbReference type="GeneID" id="6015449"/>
<dbReference type="Pfam" id="PF02515">
    <property type="entry name" value="CoA_transf_3"/>
    <property type="match status" value="1"/>
</dbReference>
<dbReference type="InterPro" id="IPR023606">
    <property type="entry name" value="CoA-Trfase_III_dom_1_sf"/>
</dbReference>
<dbReference type="HOGENOM" id="CLU_021588_1_0_1"/>
<dbReference type="EMBL" id="AACS02000011">
    <property type="protein sequence ID" value="EAU82969.2"/>
    <property type="molecule type" value="Genomic_DNA"/>
</dbReference>
<evidence type="ECO:0000313" key="2">
    <source>
        <dbReference type="EMBL" id="EAU82969.2"/>
    </source>
</evidence>
<comment type="caution">
    <text evidence="2">The sequence shown here is derived from an EMBL/GenBank/DDBJ whole genome shotgun (WGS) entry which is preliminary data.</text>
</comment>
<sequence length="584" mass="65393">MPGSAPSSTNSDSVAPGDYSIPSEAKKLLWDGILNNPLHASLPEEVKDAAKVVEYIGSKAPAFHINWRFAESISALKGFQAAMLNVLLKKKYGVDYQKVVINSDHAQLFIFSAMLPVIDPEGANVAPGFTKEYERYFPNTNLHRHYIQSPCMNIYKTKDNRFYHIHAQTTTGSVNYAIGAGILGLTEKEEFAPWEEGRNAYQAKVAEWNAQDLDVEWNDKNRQAGTICLTKEEYFASEHGKANAHVGLYEIHHFSNPKQLASWWTSPPPSNPDPGPTRPLFGLKVIDLTRMIASPTICRELAEMGASVLRITSPNITDLHNINLDVNWGKWNAHLDLTKEEDRATLRKLIEESHVVVDGYRPGVMQKFGFGKDDVLGFFKDKERGIIYARENCYGWNGPLAHRSGWQQISDAHCGTSYEFGRAMGVDEPVTPIWPNCDYCTGVAGATAVLEALIKQSQVGGSYVLDIALNYYSQWLIKSCGTYPKQVWEEVWNRFGRPVYRHWDSMGVTIPQYITALKNANSPILSPDFFEDRPNKAIGAPVRTIKPILNFPDGLVQLKYNVGSRGNGVDKPKWPEDLLTEVVV</sequence>
<dbReference type="OMA" id="GPWSYRS"/>
<dbReference type="eggNOG" id="KOG3957">
    <property type="taxonomic scope" value="Eukaryota"/>
</dbReference>
<dbReference type="KEGG" id="cci:CC1G_09231"/>
<dbReference type="PANTHER" id="PTHR48229">
    <property type="entry name" value="CAIB/BAIF FAMILY ENZYME (AFU_ORTHOLOGUE AFUA_1G05360)-RELATED"/>
    <property type="match status" value="1"/>
</dbReference>
<dbReference type="VEuPathDB" id="FungiDB:CC1G_09231"/>
<comment type="similarity">
    <text evidence="1">Belongs to the CoA-transferase III family.</text>
</comment>
<gene>
    <name evidence="2" type="ORF">CC1G_09231</name>
</gene>
<reference evidence="2 3" key="1">
    <citation type="journal article" date="2010" name="Proc. Natl. Acad. Sci. U.S.A.">
        <title>Insights into evolution of multicellular fungi from the assembled chromosomes of the mushroom Coprinopsis cinerea (Coprinus cinereus).</title>
        <authorList>
            <person name="Stajich J.E."/>
            <person name="Wilke S.K."/>
            <person name="Ahren D."/>
            <person name="Au C.H."/>
            <person name="Birren B.W."/>
            <person name="Borodovsky M."/>
            <person name="Burns C."/>
            <person name="Canback B."/>
            <person name="Casselton L.A."/>
            <person name="Cheng C.K."/>
            <person name="Deng J."/>
            <person name="Dietrich F.S."/>
            <person name="Fargo D.C."/>
            <person name="Farman M.L."/>
            <person name="Gathman A.C."/>
            <person name="Goldberg J."/>
            <person name="Guigo R."/>
            <person name="Hoegger P.J."/>
            <person name="Hooker J.B."/>
            <person name="Huggins A."/>
            <person name="James T.Y."/>
            <person name="Kamada T."/>
            <person name="Kilaru S."/>
            <person name="Kodira C."/>
            <person name="Kues U."/>
            <person name="Kupfer D."/>
            <person name="Kwan H.S."/>
            <person name="Lomsadze A."/>
            <person name="Li W."/>
            <person name="Lilly W.W."/>
            <person name="Ma L.J."/>
            <person name="Mackey A.J."/>
            <person name="Manning G."/>
            <person name="Martin F."/>
            <person name="Muraguchi H."/>
            <person name="Natvig D.O."/>
            <person name="Palmerini H."/>
            <person name="Ramesh M.A."/>
            <person name="Rehmeyer C.J."/>
            <person name="Roe B.A."/>
            <person name="Shenoy N."/>
            <person name="Stanke M."/>
            <person name="Ter-Hovhannisyan V."/>
            <person name="Tunlid A."/>
            <person name="Velagapudi R."/>
            <person name="Vision T.J."/>
            <person name="Zeng Q."/>
            <person name="Zolan M.E."/>
            <person name="Pukkila P.J."/>
        </authorList>
    </citation>
    <scope>NUCLEOTIDE SEQUENCE [LARGE SCALE GENOMIC DNA]</scope>
    <source>
        <strain evidence="3">Okayama-7 / 130 / ATCC MYA-4618 / FGSC 9003</strain>
    </source>
</reference>
<dbReference type="Gene3D" id="3.40.50.10540">
    <property type="entry name" value="Crotonobetainyl-coa:carnitine coa-transferase, domain 1"/>
    <property type="match status" value="1"/>
</dbReference>
<dbReference type="Proteomes" id="UP000001861">
    <property type="component" value="Unassembled WGS sequence"/>
</dbReference>
<dbReference type="InterPro" id="IPR003673">
    <property type="entry name" value="CoA-Trfase_fam_III"/>
</dbReference>
<evidence type="ECO:0000313" key="3">
    <source>
        <dbReference type="Proteomes" id="UP000001861"/>
    </source>
</evidence>
<dbReference type="GO" id="GO:0003824">
    <property type="term" value="F:catalytic activity"/>
    <property type="evidence" value="ECO:0007669"/>
    <property type="project" value="InterPro"/>
</dbReference>
<dbReference type="InParanoid" id="A8P510"/>
<organism evidence="2 3">
    <name type="scientific">Coprinopsis cinerea (strain Okayama-7 / 130 / ATCC MYA-4618 / FGSC 9003)</name>
    <name type="common">Inky cap fungus</name>
    <name type="synonym">Hormographiella aspergillata</name>
    <dbReference type="NCBI Taxonomy" id="240176"/>
    <lineage>
        <taxon>Eukaryota</taxon>
        <taxon>Fungi</taxon>
        <taxon>Dikarya</taxon>
        <taxon>Basidiomycota</taxon>
        <taxon>Agaricomycotina</taxon>
        <taxon>Agaricomycetes</taxon>
        <taxon>Agaricomycetidae</taxon>
        <taxon>Agaricales</taxon>
        <taxon>Agaricineae</taxon>
        <taxon>Psathyrellaceae</taxon>
        <taxon>Coprinopsis</taxon>
    </lineage>
</organism>
<dbReference type="OrthoDB" id="2308815at2759"/>
<proteinExistence type="inferred from homology"/>
<evidence type="ECO:0000256" key="1">
    <source>
        <dbReference type="ARBA" id="ARBA00008383"/>
    </source>
</evidence>
<dbReference type="SUPFAM" id="SSF89796">
    <property type="entry name" value="CoA-transferase family III (CaiB/BaiF)"/>
    <property type="match status" value="2"/>
</dbReference>